<dbReference type="Pfam" id="PF13813">
    <property type="entry name" value="MBOAT_2"/>
    <property type="match status" value="1"/>
</dbReference>
<feature type="transmembrane region" description="Helical" evidence="7">
    <location>
        <begin position="415"/>
        <end position="435"/>
    </location>
</feature>
<dbReference type="EMBL" id="JANBVN010000011">
    <property type="protein sequence ID" value="KAJ9164576.1"/>
    <property type="molecule type" value="Genomic_DNA"/>
</dbReference>
<dbReference type="PANTHER" id="PTHR31595:SF67">
    <property type="entry name" value="WAX SYNTHASE DOMAIN-CONTAINING PROTEIN"/>
    <property type="match status" value="1"/>
</dbReference>
<dbReference type="Proteomes" id="UP001174691">
    <property type="component" value="Unassembled WGS sequence"/>
</dbReference>
<comment type="caution">
    <text evidence="9">The sequence shown here is derived from an EMBL/GenBank/DDBJ whole genome shotgun (WGS) entry which is preliminary data.</text>
</comment>
<feature type="transmembrane region" description="Helical" evidence="7">
    <location>
        <begin position="308"/>
        <end position="329"/>
    </location>
</feature>
<evidence type="ECO:0000256" key="5">
    <source>
        <dbReference type="ARBA" id="ARBA00022989"/>
    </source>
</evidence>
<proteinExistence type="inferred from homology"/>
<feature type="transmembrane region" description="Helical" evidence="7">
    <location>
        <begin position="35"/>
        <end position="54"/>
    </location>
</feature>
<feature type="transmembrane region" description="Helical" evidence="7">
    <location>
        <begin position="447"/>
        <end position="465"/>
    </location>
</feature>
<keyword evidence="4 7" id="KW-0812">Transmembrane</keyword>
<evidence type="ECO:0000313" key="10">
    <source>
        <dbReference type="Proteomes" id="UP001174691"/>
    </source>
</evidence>
<organism evidence="9 10">
    <name type="scientific">Coniochaeta hoffmannii</name>
    <dbReference type="NCBI Taxonomy" id="91930"/>
    <lineage>
        <taxon>Eukaryota</taxon>
        <taxon>Fungi</taxon>
        <taxon>Dikarya</taxon>
        <taxon>Ascomycota</taxon>
        <taxon>Pezizomycotina</taxon>
        <taxon>Sordariomycetes</taxon>
        <taxon>Sordariomycetidae</taxon>
        <taxon>Coniochaetales</taxon>
        <taxon>Coniochaetaceae</taxon>
        <taxon>Coniochaeta</taxon>
    </lineage>
</organism>
<dbReference type="InterPro" id="IPR044851">
    <property type="entry name" value="Wax_synthase"/>
</dbReference>
<evidence type="ECO:0000259" key="8">
    <source>
        <dbReference type="Pfam" id="PF13813"/>
    </source>
</evidence>
<name>A0AA38SIQ8_9PEZI</name>
<feature type="transmembrane region" description="Helical" evidence="7">
    <location>
        <begin position="61"/>
        <end position="78"/>
    </location>
</feature>
<feature type="transmembrane region" description="Helical" evidence="7">
    <location>
        <begin position="90"/>
        <end position="112"/>
    </location>
</feature>
<feature type="transmembrane region" description="Helical" evidence="7">
    <location>
        <begin position="477"/>
        <end position="499"/>
    </location>
</feature>
<comment type="similarity">
    <text evidence="2">Belongs to the wax synthase family.</text>
</comment>
<reference evidence="9" key="1">
    <citation type="submission" date="2022-07" db="EMBL/GenBank/DDBJ databases">
        <title>Fungi with potential for degradation of polypropylene.</title>
        <authorList>
            <person name="Gostincar C."/>
        </authorList>
    </citation>
    <scope>NUCLEOTIDE SEQUENCE</scope>
    <source>
        <strain evidence="9">EXF-13287</strain>
    </source>
</reference>
<dbReference type="GO" id="GO:0016020">
    <property type="term" value="C:membrane"/>
    <property type="evidence" value="ECO:0007669"/>
    <property type="project" value="UniProtKB-SubCell"/>
</dbReference>
<evidence type="ECO:0000256" key="1">
    <source>
        <dbReference type="ARBA" id="ARBA00004141"/>
    </source>
</evidence>
<evidence type="ECO:0000256" key="4">
    <source>
        <dbReference type="ARBA" id="ARBA00022692"/>
    </source>
</evidence>
<gene>
    <name evidence="9" type="ORF">NKR19_g1267</name>
</gene>
<dbReference type="GO" id="GO:0008374">
    <property type="term" value="F:O-acyltransferase activity"/>
    <property type="evidence" value="ECO:0007669"/>
    <property type="project" value="InterPro"/>
</dbReference>
<evidence type="ECO:0000256" key="3">
    <source>
        <dbReference type="ARBA" id="ARBA00022679"/>
    </source>
</evidence>
<evidence type="ECO:0000256" key="6">
    <source>
        <dbReference type="ARBA" id="ARBA00023136"/>
    </source>
</evidence>
<dbReference type="AlphaFoldDB" id="A0AA38SIQ8"/>
<feature type="transmembrane region" description="Helical" evidence="7">
    <location>
        <begin position="263"/>
        <end position="288"/>
    </location>
</feature>
<evidence type="ECO:0000256" key="7">
    <source>
        <dbReference type="SAM" id="Phobius"/>
    </source>
</evidence>
<dbReference type="PANTHER" id="PTHR31595">
    <property type="entry name" value="LONG-CHAIN-ALCOHOL O-FATTY-ACYLTRANSFERASE 3-RELATED"/>
    <property type="match status" value="1"/>
</dbReference>
<keyword evidence="10" id="KW-1185">Reference proteome</keyword>
<feature type="domain" description="Wax synthase" evidence="8">
    <location>
        <begin position="359"/>
        <end position="450"/>
    </location>
</feature>
<keyword evidence="6 7" id="KW-0472">Membrane</keyword>
<evidence type="ECO:0000256" key="2">
    <source>
        <dbReference type="ARBA" id="ARBA00007282"/>
    </source>
</evidence>
<comment type="subcellular location">
    <subcellularLocation>
        <location evidence="1">Membrane</location>
        <topology evidence="1">Multi-pass membrane protein</topology>
    </subcellularLocation>
</comment>
<sequence>MAIRITPETNLGLYHRESLKSQFRADLTAGTARQLVIPLDAFGTFLLPVIYLCIPHTRRPWLYRMRFAVMALMMWLNYDMIVRASSTNMAAAYASGLAGAWGALWGVTVLIWTRPQFEAERVERRVKGMVMDSNGGAVGQNGHANGGLLHRHRNGALPRSQLADKLTAPDETVAAALTAGYEYYWQSYPSTSPLSTRLDWVLDYVLSFRGVGWSTTSISSIPSFQRPSKALSACPVDLSSVPLRTKTGYSRYRTRQSFLRNRAAHIATSYLILDICTVLMLRDPYFILGPGYSPHPLPSLLSSLHPPILSLLRGLIALLAIISALYLLFSLAQLSQFLLSHSHPTLLRACGARADLWHYPDIFGSFANVPDSGLAGFWGGWWHQTFRGAFVAPTNWLVRNGWLPRNRRHPVTRTVGATVAFVQSGMLHAAGSFSTVSKTARPWSPPLFFLGSLVGVLLQAGWHVVMGKVVSERCPLWVRRATNLIFVVGWLCATSWLFVDDLYRAGVWLYEPLPFSPLRAMGLGLPGDAAWRWDGDVLPRISVGRRWWESGIAI</sequence>
<accession>A0AA38SIQ8</accession>
<keyword evidence="3 9" id="KW-0808">Transferase</keyword>
<dbReference type="GO" id="GO:0006629">
    <property type="term" value="P:lipid metabolic process"/>
    <property type="evidence" value="ECO:0007669"/>
    <property type="project" value="InterPro"/>
</dbReference>
<protein>
    <submittedName>
        <fullName evidence="9">Membrane bound o-acyl transferase family domain-containing protein</fullName>
    </submittedName>
</protein>
<keyword evidence="5 7" id="KW-1133">Transmembrane helix</keyword>
<evidence type="ECO:0000313" key="9">
    <source>
        <dbReference type="EMBL" id="KAJ9164576.1"/>
    </source>
</evidence>
<dbReference type="InterPro" id="IPR032805">
    <property type="entry name" value="Wax_synthase_dom"/>
</dbReference>